<evidence type="ECO:0000259" key="2">
    <source>
        <dbReference type="Pfam" id="PF07727"/>
    </source>
</evidence>
<evidence type="ECO:0000313" key="4">
    <source>
        <dbReference type="Proteomes" id="UP000186817"/>
    </source>
</evidence>
<name>A0A1Q9DJ71_SYMMI</name>
<reference evidence="3 4" key="1">
    <citation type="submission" date="2016-02" db="EMBL/GenBank/DDBJ databases">
        <title>Genome analysis of coral dinoflagellate symbionts highlights evolutionary adaptations to a symbiotic lifestyle.</title>
        <authorList>
            <person name="Aranda M."/>
            <person name="Li Y."/>
            <person name="Liew Y.J."/>
            <person name="Baumgarten S."/>
            <person name="Simakov O."/>
            <person name="Wilson M."/>
            <person name="Piel J."/>
            <person name="Ashoor H."/>
            <person name="Bougouffa S."/>
            <person name="Bajic V.B."/>
            <person name="Ryu T."/>
            <person name="Ravasi T."/>
            <person name="Bayer T."/>
            <person name="Micklem G."/>
            <person name="Kim H."/>
            <person name="Bhak J."/>
            <person name="Lajeunesse T.C."/>
            <person name="Voolstra C.R."/>
        </authorList>
    </citation>
    <scope>NUCLEOTIDE SEQUENCE [LARGE SCALE GENOMIC DNA]</scope>
    <source>
        <strain evidence="3 4">CCMP2467</strain>
    </source>
</reference>
<dbReference type="AlphaFoldDB" id="A0A1Q9DJ71"/>
<dbReference type="InterPro" id="IPR013103">
    <property type="entry name" value="RVT_2"/>
</dbReference>
<dbReference type="EMBL" id="LSRX01000512">
    <property type="protein sequence ID" value="OLP95213.1"/>
    <property type="molecule type" value="Genomic_DNA"/>
</dbReference>
<feature type="domain" description="Reverse transcriptase Ty1/copia-type" evidence="2">
    <location>
        <begin position="404"/>
        <end position="597"/>
    </location>
</feature>
<evidence type="ECO:0000256" key="1">
    <source>
        <dbReference type="SAM" id="MobiDB-lite"/>
    </source>
</evidence>
<comment type="caution">
    <text evidence="3">The sequence shown here is derived from an EMBL/GenBank/DDBJ whole genome shotgun (WGS) entry which is preliminary data.</text>
</comment>
<accession>A0A1Q9DJ71</accession>
<dbReference type="OrthoDB" id="444652at2759"/>
<dbReference type="Pfam" id="PF07727">
    <property type="entry name" value="RVT_2"/>
    <property type="match status" value="1"/>
</dbReference>
<gene>
    <name evidence="3" type="ORF">AK812_SmicGene22696</name>
</gene>
<evidence type="ECO:0000313" key="3">
    <source>
        <dbReference type="EMBL" id="OLP95213.1"/>
    </source>
</evidence>
<organism evidence="3 4">
    <name type="scientific">Symbiodinium microadriaticum</name>
    <name type="common">Dinoflagellate</name>
    <name type="synonym">Zooxanthella microadriatica</name>
    <dbReference type="NCBI Taxonomy" id="2951"/>
    <lineage>
        <taxon>Eukaryota</taxon>
        <taxon>Sar</taxon>
        <taxon>Alveolata</taxon>
        <taxon>Dinophyceae</taxon>
        <taxon>Suessiales</taxon>
        <taxon>Symbiodiniaceae</taxon>
        <taxon>Symbiodinium</taxon>
    </lineage>
</organism>
<sequence length="690" mass="78682">MCVADMNKPPRTGEHVQFMLIIDETSRRDGASTLGLLGFYDWIQLELSGEAHHQIGVCEQAVKGIKEVMGKLCDQNPELTVEEALSTSVNTFNCREVIRGFSPMQHLMGQNPDLTGRFMAQGEQKSAEKLIENPTGEIHRAAQLRAEAEKAHADWNASQRIKRAMNSRTKPSYDYVPGRSLIKCAPEQIRRASEREGLLESLVEGQRATPWTFTKVAEEIGGNQYQDVTQDVPSVQEWQRAQDLEEEEPPRRIRLHGKRPGPASQPASGDPEELPPGDSDEELIPAERPRVRARASREPAAPEQAGHWCEDVRNHSWEQEPNAYWQQKEAAVEVAIEWPEAKRAQELAMRDMSSYFIGAMKRRAAEVSEKRMTEEERKLFASAKAVEVRNFVAAKAFEIVPEHQQPSKEQAMNMRWILTWKLRDDGTSKPKARAVILGYQDPGYEHRATTSPVMNRQTRQFLLQVAANRKWSVYKGDVSGAFLQGRPYPEDLFCIPCPEICEAMSIPAGTVTKMKRACYGVVDAPLEWYRTVSEFLAELGFERQWSDACSWVKRKQGKILGMVAGHVDDFLFTGEESDPEWQDLISRIKAKFNWGDWDKDVFCQCGVSIKRNVFDKLETEVLSIKGAEKRTNIEMISLKESQQSTKVEIRWVHSEAQLANALTKVGNAKELELFYRMHHRWRIVEDPQMR</sequence>
<proteinExistence type="predicted"/>
<protein>
    <submittedName>
        <fullName evidence="3">Retrovirus-related Pol polyprotein from transposon TNT 1-94</fullName>
    </submittedName>
</protein>
<keyword evidence="4" id="KW-1185">Reference proteome</keyword>
<dbReference type="Proteomes" id="UP000186817">
    <property type="component" value="Unassembled WGS sequence"/>
</dbReference>
<feature type="compositionally biased region" description="Acidic residues" evidence="1">
    <location>
        <begin position="270"/>
        <end position="284"/>
    </location>
</feature>
<feature type="region of interest" description="Disordered" evidence="1">
    <location>
        <begin position="239"/>
        <end position="284"/>
    </location>
</feature>